<evidence type="ECO:0000313" key="2">
    <source>
        <dbReference type="EMBL" id="GAA4343298.1"/>
    </source>
</evidence>
<reference evidence="3" key="1">
    <citation type="journal article" date="2019" name="Int. J. Syst. Evol. Microbiol.">
        <title>The Global Catalogue of Microorganisms (GCM) 10K type strain sequencing project: providing services to taxonomists for standard genome sequencing and annotation.</title>
        <authorList>
            <consortium name="The Broad Institute Genomics Platform"/>
            <consortium name="The Broad Institute Genome Sequencing Center for Infectious Disease"/>
            <person name="Wu L."/>
            <person name="Ma J."/>
        </authorList>
    </citation>
    <scope>NUCLEOTIDE SEQUENCE [LARGE SCALE GENOMIC DNA]</scope>
    <source>
        <strain evidence="3">JCM 17804</strain>
    </source>
</reference>
<dbReference type="InterPro" id="IPR032719">
    <property type="entry name" value="WbsX"/>
</dbReference>
<dbReference type="Gene3D" id="3.20.20.80">
    <property type="entry name" value="Glycosidases"/>
    <property type="match status" value="1"/>
</dbReference>
<accession>A0ABP8HRP9</accession>
<name>A0ABP8HRP9_9BURK</name>
<dbReference type="EMBL" id="BAABGJ010000021">
    <property type="protein sequence ID" value="GAA4343298.1"/>
    <property type="molecule type" value="Genomic_DNA"/>
</dbReference>
<gene>
    <name evidence="2" type="ORF">GCM10023165_25630</name>
</gene>
<protein>
    <submittedName>
        <fullName evidence="2">Glycoside hydrolase family 99-like domain-containing protein</fullName>
    </submittedName>
</protein>
<keyword evidence="3" id="KW-1185">Reference proteome</keyword>
<dbReference type="CDD" id="cd11579">
    <property type="entry name" value="Glyco_tran_WbsX"/>
    <property type="match status" value="1"/>
</dbReference>
<dbReference type="PANTHER" id="PTHR41244:SF1">
    <property type="entry name" value="GLYCOSYLTRANSFERASE"/>
    <property type="match status" value="1"/>
</dbReference>
<organism evidence="2 3">
    <name type="scientific">Variovorax defluvii</name>
    <dbReference type="NCBI Taxonomy" id="913761"/>
    <lineage>
        <taxon>Bacteria</taxon>
        <taxon>Pseudomonadati</taxon>
        <taxon>Pseudomonadota</taxon>
        <taxon>Betaproteobacteria</taxon>
        <taxon>Burkholderiales</taxon>
        <taxon>Comamonadaceae</taxon>
        <taxon>Variovorax</taxon>
    </lineage>
</organism>
<sequence length="407" mass="47325">MPDRRQTQTPVSPCPGRTADASMRIDPDHSATSATLAPRPDSPSDTRVLAFLLPQFHRIPENDQWWGEGFTEWTNVRKARAHFRGHRQPRVPLHDHYYDLSDPRTQDWQAELARAHGLGGFCYYHYWFAGRQLLQRPLDALLQRRAPDFPFCITWANEPWTRTWDGGDRHVLMPQDYGHRDDWIAHYRYLEKAFLDPRYIRVDGCPVILIYRSASIAECEAMLDCWRELALRSGFPGLHVASMLTVFGRDERSHLFDAYVEFEPFYTRAHLPAHLRVSEKLANGVSRLCWRYLGRGPYAPRSSDYRAMWRAMAERPLPPGHYPGAFVDWDNTPRRRLDASLVMRNVDVQTFRDGFSRLYEKASRAGTPFIFINAWNEWAEGTYLEPDEELGTAYLEAIQSVVGRPRA</sequence>
<dbReference type="Pfam" id="PF14307">
    <property type="entry name" value="Glyco_tran_WbsX"/>
    <property type="match status" value="1"/>
</dbReference>
<dbReference type="PANTHER" id="PTHR41244">
    <property type="entry name" value="RHAMNAN SYNTHESIS F"/>
    <property type="match status" value="1"/>
</dbReference>
<dbReference type="Proteomes" id="UP001500975">
    <property type="component" value="Unassembled WGS sequence"/>
</dbReference>
<evidence type="ECO:0000313" key="3">
    <source>
        <dbReference type="Proteomes" id="UP001500975"/>
    </source>
</evidence>
<evidence type="ECO:0000256" key="1">
    <source>
        <dbReference type="SAM" id="MobiDB-lite"/>
    </source>
</evidence>
<comment type="caution">
    <text evidence="2">The sequence shown here is derived from an EMBL/GenBank/DDBJ whole genome shotgun (WGS) entry which is preliminary data.</text>
</comment>
<feature type="region of interest" description="Disordered" evidence="1">
    <location>
        <begin position="1"/>
        <end position="43"/>
    </location>
</feature>
<proteinExistence type="predicted"/>